<dbReference type="Gene3D" id="3.40.50.720">
    <property type="entry name" value="NAD(P)-binding Rossmann-like Domain"/>
    <property type="match status" value="1"/>
</dbReference>
<evidence type="ECO:0000259" key="3">
    <source>
        <dbReference type="SMART" id="SM00829"/>
    </source>
</evidence>
<feature type="compositionally biased region" description="Polar residues" evidence="2">
    <location>
        <begin position="34"/>
        <end position="59"/>
    </location>
</feature>
<dbReference type="Gene3D" id="3.90.180.10">
    <property type="entry name" value="Medium-chain alcohol dehydrogenases, catalytic domain"/>
    <property type="match status" value="1"/>
</dbReference>
<dbReference type="STRING" id="43265.A0A545UPD0"/>
<evidence type="ECO:0000256" key="1">
    <source>
        <dbReference type="ARBA" id="ARBA00005179"/>
    </source>
</evidence>
<dbReference type="Pfam" id="PF13602">
    <property type="entry name" value="ADH_zinc_N_2"/>
    <property type="match status" value="1"/>
</dbReference>
<dbReference type="EMBL" id="SPUK01000020">
    <property type="protein sequence ID" value="TQV91293.1"/>
    <property type="molecule type" value="Genomic_DNA"/>
</dbReference>
<gene>
    <name evidence="4" type="ORF">IF1G_10174</name>
</gene>
<dbReference type="CDD" id="cd05289">
    <property type="entry name" value="MDR_like_2"/>
    <property type="match status" value="1"/>
</dbReference>
<dbReference type="Pfam" id="PF08240">
    <property type="entry name" value="ADH_N"/>
    <property type="match status" value="1"/>
</dbReference>
<dbReference type="AlphaFoldDB" id="A0A545UPD0"/>
<dbReference type="InterPro" id="IPR020843">
    <property type="entry name" value="ER"/>
</dbReference>
<dbReference type="PANTHER" id="PTHR43482">
    <property type="entry name" value="PROTEIN AST1-RELATED"/>
    <property type="match status" value="1"/>
</dbReference>
<proteinExistence type="predicted"/>
<name>A0A545UPD0_9HYPO</name>
<dbReference type="InterPro" id="IPR052585">
    <property type="entry name" value="Lipid_raft_assoc_Zn_ADH"/>
</dbReference>
<dbReference type="GO" id="GO:0016491">
    <property type="term" value="F:oxidoreductase activity"/>
    <property type="evidence" value="ECO:0007669"/>
    <property type="project" value="InterPro"/>
</dbReference>
<comment type="pathway">
    <text evidence="1">Secondary metabolite biosynthesis.</text>
</comment>
<dbReference type="Proteomes" id="UP000315783">
    <property type="component" value="Unassembled WGS sequence"/>
</dbReference>
<organism evidence="4 5">
    <name type="scientific">Cordyceps javanica</name>
    <dbReference type="NCBI Taxonomy" id="43265"/>
    <lineage>
        <taxon>Eukaryota</taxon>
        <taxon>Fungi</taxon>
        <taxon>Dikarya</taxon>
        <taxon>Ascomycota</taxon>
        <taxon>Pezizomycotina</taxon>
        <taxon>Sordariomycetes</taxon>
        <taxon>Hypocreomycetidae</taxon>
        <taxon>Hypocreales</taxon>
        <taxon>Cordycipitaceae</taxon>
        <taxon>Cordyceps</taxon>
    </lineage>
</organism>
<dbReference type="PANTHER" id="PTHR43482:SF4">
    <property type="entry name" value="ALCOHOL DEHYDROGENASE, PUTATIVE (AFU_ORTHOLOGUE AFUA_7G06260)-RELATED"/>
    <property type="match status" value="1"/>
</dbReference>
<dbReference type="InterPro" id="IPR036291">
    <property type="entry name" value="NAD(P)-bd_dom_sf"/>
</dbReference>
<accession>A0A545UPD0</accession>
<dbReference type="SUPFAM" id="SSF51735">
    <property type="entry name" value="NAD(P)-binding Rossmann-fold domains"/>
    <property type="match status" value="1"/>
</dbReference>
<protein>
    <submittedName>
        <fullName evidence="4">Zinc-containing alcohol dehydrogenase</fullName>
    </submittedName>
</protein>
<comment type="caution">
    <text evidence="4">The sequence shown here is derived from an EMBL/GenBank/DDBJ whole genome shotgun (WGS) entry which is preliminary data.</text>
</comment>
<evidence type="ECO:0000313" key="4">
    <source>
        <dbReference type="EMBL" id="TQV91293.1"/>
    </source>
</evidence>
<keyword evidence="5" id="KW-1185">Reference proteome</keyword>
<feature type="region of interest" description="Disordered" evidence="2">
    <location>
        <begin position="31"/>
        <end position="59"/>
    </location>
</feature>
<dbReference type="SUPFAM" id="SSF50129">
    <property type="entry name" value="GroES-like"/>
    <property type="match status" value="1"/>
</dbReference>
<sequence>MACSLGARLPMRIARGQLRGASVQSIKKPALCHPSSSKSIKPYTTNNSITETQQRTRSNMPETMRAVQILGDKSSPRLSFTSTFPVPTAARDEVLIRVSAAGITADEVSWPEVYESNRVPGHDVAGTVAALGPEYEGPLVPGDQVFAMIKAATRAGGQADYVPVGGSEVALRPARLSAGEAAALPIPVLTAWEALHEHATVGAGSRVLVTGASGAVGTMLVQIASRLLGAEVVALASPESHPRLRDLGAGLCVDYRAADWESSVGGGGGGGGGGVDAVFDTVGGEVYARSWRSLRQGGTMVTVADPPPAWAFDAAGGKPEQLADNPKARFVYFVVTASGAHLARTAPLFDDGVLKPLPVVEFEAERALEAWEYAGQRGKAGKAVITFCQDVKGVKI</sequence>
<reference evidence="4 5" key="1">
    <citation type="journal article" date="2019" name="Appl. Microbiol. Biotechnol.">
        <title>Genome sequence of Isaria javanica and comparative genome analysis insights into family S53 peptidase evolution in fungal entomopathogens.</title>
        <authorList>
            <person name="Lin R."/>
            <person name="Zhang X."/>
            <person name="Xin B."/>
            <person name="Zou M."/>
            <person name="Gao Y."/>
            <person name="Qin F."/>
            <person name="Hu Q."/>
            <person name="Xie B."/>
            <person name="Cheng X."/>
        </authorList>
    </citation>
    <scope>NUCLEOTIDE SEQUENCE [LARGE SCALE GENOMIC DNA]</scope>
    <source>
        <strain evidence="4 5">IJ1G</strain>
    </source>
</reference>
<evidence type="ECO:0000256" key="2">
    <source>
        <dbReference type="SAM" id="MobiDB-lite"/>
    </source>
</evidence>
<dbReference type="InterPro" id="IPR011032">
    <property type="entry name" value="GroES-like_sf"/>
</dbReference>
<feature type="domain" description="Enoyl reductase (ER)" evidence="3">
    <location>
        <begin position="73"/>
        <end position="385"/>
    </location>
</feature>
<evidence type="ECO:0000313" key="5">
    <source>
        <dbReference type="Proteomes" id="UP000315783"/>
    </source>
</evidence>
<dbReference type="SMART" id="SM00829">
    <property type="entry name" value="PKS_ER"/>
    <property type="match status" value="1"/>
</dbReference>
<dbReference type="InterPro" id="IPR013154">
    <property type="entry name" value="ADH-like_N"/>
</dbReference>